<dbReference type="GO" id="GO:0071949">
    <property type="term" value="F:FAD binding"/>
    <property type="evidence" value="ECO:0007669"/>
    <property type="project" value="InterPro"/>
</dbReference>
<feature type="signal peptide" evidence="5">
    <location>
        <begin position="1"/>
        <end position="23"/>
    </location>
</feature>
<dbReference type="EMBL" id="VCHE01000114">
    <property type="protein sequence ID" value="KAB2571014.1"/>
    <property type="molecule type" value="Genomic_DNA"/>
</dbReference>
<reference evidence="7 8" key="1">
    <citation type="journal article" date="2019" name="Sci. Rep.">
        <title>A multi-omics analysis of the grapevine pathogen Lasiodiplodia theobromae reveals that temperature affects the expression of virulence- and pathogenicity-related genes.</title>
        <authorList>
            <person name="Felix C."/>
            <person name="Meneses R."/>
            <person name="Goncalves M.F.M."/>
            <person name="Tilleman L."/>
            <person name="Duarte A.S."/>
            <person name="Jorrin-Novo J.V."/>
            <person name="Van de Peer Y."/>
            <person name="Deforce D."/>
            <person name="Van Nieuwerburgh F."/>
            <person name="Esteves A.C."/>
            <person name="Alves A."/>
        </authorList>
    </citation>
    <scope>NUCLEOTIDE SEQUENCE [LARGE SCALE GENOMIC DNA]</scope>
    <source>
        <strain evidence="7 8">LA-SOL3</strain>
    </source>
</reference>
<accession>A0A5N5D0U6</accession>
<evidence type="ECO:0000256" key="4">
    <source>
        <dbReference type="ARBA" id="ARBA00023002"/>
    </source>
</evidence>
<keyword evidence="3" id="KW-0274">FAD</keyword>
<sequence length="505" mass="54219">MAFLNLTRAPLILTALILRGAFAAFDAVAQQKPVSITDGCQQACADLDTIFGPASALHYPSNDPTFTIWDAKQAAVTPACRVEPSNVADVTQILAILTRHWCTFAVKGGGHSRAVDASNSVGGVTVDMGRLDVIEVAADRQSARLGAGLVLREAYQGVEAEGVSFVGGRVASVGLAGYTMGGGFSNLTPKMGLAVDNVLGYELVLPNATVVNVTYESEPDLYFALRGGANNFGIVTHFTVRVVPQGKQLFAEKIFSSNYTDSVLAEAHRLTTSLANDTDMAYWTRYAYNQSSSTYVHSLSMAYLQPELEPAVFAGVNAIPFESSTQKVDWMSNIATDVPFGLRHLFTTLTYTPSAELDARIYSIFREEVAAVAAAEGFAPSVVIQPLHANAIRAARARGGSALGLESPDGGPLTIALLTFGWSSAADDAAMYAFAESFRARSETAAREMGLLNRFLYINYCKEDQDPFGGYGEENKQRLQSIQAKVDPEGIFTSSGLNRGYFKLR</sequence>
<dbReference type="GO" id="GO:0016491">
    <property type="term" value="F:oxidoreductase activity"/>
    <property type="evidence" value="ECO:0007669"/>
    <property type="project" value="UniProtKB-KW"/>
</dbReference>
<proteinExistence type="inferred from homology"/>
<dbReference type="OrthoDB" id="3923831at2759"/>
<dbReference type="InterPro" id="IPR050416">
    <property type="entry name" value="FAD-linked_Oxidoreductase"/>
</dbReference>
<dbReference type="InterPro" id="IPR036318">
    <property type="entry name" value="FAD-bd_PCMH-like_sf"/>
</dbReference>
<feature type="chain" id="PRO_5024975125" evidence="5">
    <location>
        <begin position="24"/>
        <end position="505"/>
    </location>
</feature>
<dbReference type="InterPro" id="IPR016169">
    <property type="entry name" value="FAD-bd_PCMH_sub2"/>
</dbReference>
<dbReference type="PROSITE" id="PS51387">
    <property type="entry name" value="FAD_PCMH"/>
    <property type="match status" value="1"/>
</dbReference>
<gene>
    <name evidence="7" type="primary">sol5_4</name>
    <name evidence="7" type="ORF">DBV05_g10310</name>
</gene>
<keyword evidence="5" id="KW-0732">Signal</keyword>
<organism evidence="7 8">
    <name type="scientific">Lasiodiplodia theobromae</name>
    <dbReference type="NCBI Taxonomy" id="45133"/>
    <lineage>
        <taxon>Eukaryota</taxon>
        <taxon>Fungi</taxon>
        <taxon>Dikarya</taxon>
        <taxon>Ascomycota</taxon>
        <taxon>Pezizomycotina</taxon>
        <taxon>Dothideomycetes</taxon>
        <taxon>Dothideomycetes incertae sedis</taxon>
        <taxon>Botryosphaeriales</taxon>
        <taxon>Botryosphaeriaceae</taxon>
        <taxon>Lasiodiplodia</taxon>
    </lineage>
</organism>
<comment type="caution">
    <text evidence="7">The sequence shown here is derived from an EMBL/GenBank/DDBJ whole genome shotgun (WGS) entry which is preliminary data.</text>
</comment>
<evidence type="ECO:0000256" key="1">
    <source>
        <dbReference type="ARBA" id="ARBA00005466"/>
    </source>
</evidence>
<protein>
    <submittedName>
        <fullName evidence="7">Bifunctional solanapyrone synthase</fullName>
    </submittedName>
</protein>
<name>A0A5N5D0U6_9PEZI</name>
<keyword evidence="4" id="KW-0560">Oxidoreductase</keyword>
<comment type="similarity">
    <text evidence="1">Belongs to the oxygen-dependent FAD-linked oxidoreductase family.</text>
</comment>
<keyword evidence="2" id="KW-0285">Flavoprotein</keyword>
<dbReference type="Proteomes" id="UP000325902">
    <property type="component" value="Unassembled WGS sequence"/>
</dbReference>
<evidence type="ECO:0000256" key="2">
    <source>
        <dbReference type="ARBA" id="ARBA00022630"/>
    </source>
</evidence>
<dbReference type="SUPFAM" id="SSF56176">
    <property type="entry name" value="FAD-binding/transporter-associated domain-like"/>
    <property type="match status" value="1"/>
</dbReference>
<evidence type="ECO:0000256" key="3">
    <source>
        <dbReference type="ARBA" id="ARBA00022827"/>
    </source>
</evidence>
<evidence type="ECO:0000313" key="8">
    <source>
        <dbReference type="Proteomes" id="UP000325902"/>
    </source>
</evidence>
<evidence type="ECO:0000313" key="7">
    <source>
        <dbReference type="EMBL" id="KAB2571014.1"/>
    </source>
</evidence>
<dbReference type="InterPro" id="IPR016166">
    <property type="entry name" value="FAD-bd_PCMH"/>
</dbReference>
<evidence type="ECO:0000259" key="6">
    <source>
        <dbReference type="PROSITE" id="PS51387"/>
    </source>
</evidence>
<dbReference type="InterPro" id="IPR006094">
    <property type="entry name" value="Oxid_FAD_bind_N"/>
</dbReference>
<dbReference type="AlphaFoldDB" id="A0A5N5D0U6"/>
<evidence type="ECO:0000256" key="5">
    <source>
        <dbReference type="SAM" id="SignalP"/>
    </source>
</evidence>
<dbReference type="Pfam" id="PF01565">
    <property type="entry name" value="FAD_binding_4"/>
    <property type="match status" value="1"/>
</dbReference>
<keyword evidence="8" id="KW-1185">Reference proteome</keyword>
<feature type="domain" description="FAD-binding PCMH-type" evidence="6">
    <location>
        <begin position="74"/>
        <end position="245"/>
    </location>
</feature>
<dbReference type="PANTHER" id="PTHR42973:SF13">
    <property type="entry name" value="FAD-BINDING PCMH-TYPE DOMAIN-CONTAINING PROTEIN"/>
    <property type="match status" value="1"/>
</dbReference>
<dbReference type="PANTHER" id="PTHR42973">
    <property type="entry name" value="BINDING OXIDOREDUCTASE, PUTATIVE (AFU_ORTHOLOGUE AFUA_1G17690)-RELATED"/>
    <property type="match status" value="1"/>
</dbReference>
<dbReference type="Gene3D" id="3.30.465.10">
    <property type="match status" value="1"/>
</dbReference>